<feature type="domain" description="Peptidase S1" evidence="12">
    <location>
        <begin position="24"/>
        <end position="251"/>
    </location>
</feature>
<dbReference type="SUPFAM" id="SSF50494">
    <property type="entry name" value="Trypsin-like serine proteases"/>
    <property type="match status" value="1"/>
</dbReference>
<dbReference type="CDD" id="cd00190">
    <property type="entry name" value="Tryp_SPc"/>
    <property type="match status" value="1"/>
</dbReference>
<evidence type="ECO:0000256" key="11">
    <source>
        <dbReference type="SAM" id="SignalP"/>
    </source>
</evidence>
<evidence type="ECO:0000256" key="1">
    <source>
        <dbReference type="ARBA" id="ARBA00004613"/>
    </source>
</evidence>
<dbReference type="InterPro" id="IPR009003">
    <property type="entry name" value="Peptidase_S1_PA"/>
</dbReference>
<evidence type="ECO:0000256" key="8">
    <source>
        <dbReference type="ARBA" id="ARBA00023145"/>
    </source>
</evidence>
<dbReference type="AlphaFoldDB" id="A0A9Q0XAX7"/>
<evidence type="ECO:0000256" key="10">
    <source>
        <dbReference type="RuleBase" id="RU363034"/>
    </source>
</evidence>
<keyword evidence="6 10" id="KW-0378">Hydrolase</keyword>
<keyword evidence="5 11" id="KW-0732">Signal</keyword>
<keyword evidence="4 10" id="KW-0645">Protease</keyword>
<evidence type="ECO:0000256" key="3">
    <source>
        <dbReference type="ARBA" id="ARBA00022525"/>
    </source>
</evidence>
<dbReference type="OrthoDB" id="60866at2759"/>
<dbReference type="FunFam" id="2.40.10.10:FF:000120">
    <property type="entry name" value="Putative serine protease"/>
    <property type="match status" value="1"/>
</dbReference>
<dbReference type="GO" id="GO:0005576">
    <property type="term" value="C:extracellular region"/>
    <property type="evidence" value="ECO:0007669"/>
    <property type="project" value="UniProtKB-SubCell"/>
</dbReference>
<dbReference type="Proteomes" id="UP001142489">
    <property type="component" value="Unassembled WGS sequence"/>
</dbReference>
<name>A0A9Q0XAX7_9SAUR</name>
<evidence type="ECO:0000256" key="2">
    <source>
        <dbReference type="ARBA" id="ARBA00009228"/>
    </source>
</evidence>
<reference evidence="13" key="1">
    <citation type="journal article" date="2023" name="DNA Res.">
        <title>Chromosome-level genome assembly of Phrynocephalus forsythii using third-generation DNA sequencing and Hi-C analysis.</title>
        <authorList>
            <person name="Qi Y."/>
            <person name="Zhao W."/>
            <person name="Zhao Y."/>
            <person name="Niu C."/>
            <person name="Cao S."/>
            <person name="Zhang Y."/>
        </authorList>
    </citation>
    <scope>NUCLEOTIDE SEQUENCE</scope>
    <source>
        <tissue evidence="13">Muscle</tissue>
    </source>
</reference>
<feature type="chain" id="PRO_5040424227" description="Peptidase S1 domain-containing protein" evidence="11">
    <location>
        <begin position="19"/>
        <end position="254"/>
    </location>
</feature>
<keyword evidence="3" id="KW-0964">Secreted</keyword>
<dbReference type="InterPro" id="IPR001254">
    <property type="entry name" value="Trypsin_dom"/>
</dbReference>
<protein>
    <recommendedName>
        <fullName evidence="12">Peptidase S1 domain-containing protein</fullName>
    </recommendedName>
</protein>
<dbReference type="GO" id="GO:0035821">
    <property type="term" value="P:modulation of process of another organism"/>
    <property type="evidence" value="ECO:0007669"/>
    <property type="project" value="UniProtKB-ARBA"/>
</dbReference>
<proteinExistence type="inferred from homology"/>
<dbReference type="EMBL" id="JAPFRF010000018">
    <property type="protein sequence ID" value="KAJ7308289.1"/>
    <property type="molecule type" value="Genomic_DNA"/>
</dbReference>
<comment type="similarity">
    <text evidence="2">Belongs to the peptidase S1 family. Snake venom subfamily.</text>
</comment>
<dbReference type="GO" id="GO:0006508">
    <property type="term" value="P:proteolysis"/>
    <property type="evidence" value="ECO:0007669"/>
    <property type="project" value="UniProtKB-KW"/>
</dbReference>
<evidence type="ECO:0000259" key="12">
    <source>
        <dbReference type="PROSITE" id="PS50240"/>
    </source>
</evidence>
<evidence type="ECO:0000313" key="14">
    <source>
        <dbReference type="Proteomes" id="UP001142489"/>
    </source>
</evidence>
<sequence length="254" mass="27731">MKTSVWTLLLFSISAAYGRPRGRILRGQETAPHQMPFMASLQENGEHVCGGFLIASQWVLSAAHCLEDTVNGTFQVLLGVHSLSSPEPHKRLYNVRRLVPHPGSSRDTNADDLLLVQLEEPAVLSSHVQPLGLQREDREVPGGTLCQVAGWGFTSNTKSRPDKLQYVELPVMSRGRCNRRDFYDGEITEKMMCAESNKTDSCKGDSGGPLVCHGVAAGVVATGSPVCGNWKKPGIYTRIPPYLAWIDGVMSLAN</sequence>
<dbReference type="Pfam" id="PF00089">
    <property type="entry name" value="Trypsin"/>
    <property type="match status" value="1"/>
</dbReference>
<evidence type="ECO:0000256" key="7">
    <source>
        <dbReference type="ARBA" id="ARBA00022825"/>
    </source>
</evidence>
<keyword evidence="7 10" id="KW-0720">Serine protease</keyword>
<dbReference type="InterPro" id="IPR033116">
    <property type="entry name" value="TRYPSIN_SER"/>
</dbReference>
<dbReference type="InterPro" id="IPR043504">
    <property type="entry name" value="Peptidase_S1_PA_chymotrypsin"/>
</dbReference>
<keyword evidence="8" id="KW-0865">Zymogen</keyword>
<dbReference type="InterPro" id="IPR018114">
    <property type="entry name" value="TRYPSIN_HIS"/>
</dbReference>
<evidence type="ECO:0000256" key="9">
    <source>
        <dbReference type="ARBA" id="ARBA00023157"/>
    </source>
</evidence>
<organism evidence="13 14">
    <name type="scientific">Phrynocephalus forsythii</name>
    <dbReference type="NCBI Taxonomy" id="171643"/>
    <lineage>
        <taxon>Eukaryota</taxon>
        <taxon>Metazoa</taxon>
        <taxon>Chordata</taxon>
        <taxon>Craniata</taxon>
        <taxon>Vertebrata</taxon>
        <taxon>Euteleostomi</taxon>
        <taxon>Lepidosauria</taxon>
        <taxon>Squamata</taxon>
        <taxon>Bifurcata</taxon>
        <taxon>Unidentata</taxon>
        <taxon>Episquamata</taxon>
        <taxon>Toxicofera</taxon>
        <taxon>Iguania</taxon>
        <taxon>Acrodonta</taxon>
        <taxon>Agamidae</taxon>
        <taxon>Agaminae</taxon>
        <taxon>Phrynocephalus</taxon>
    </lineage>
</organism>
<evidence type="ECO:0000256" key="6">
    <source>
        <dbReference type="ARBA" id="ARBA00022801"/>
    </source>
</evidence>
<keyword evidence="9" id="KW-1015">Disulfide bond</keyword>
<dbReference type="PANTHER" id="PTHR24271:SF54">
    <property type="entry name" value="COMPLEMENT FACTOR D"/>
    <property type="match status" value="1"/>
</dbReference>
<feature type="signal peptide" evidence="11">
    <location>
        <begin position="1"/>
        <end position="18"/>
    </location>
</feature>
<dbReference type="InterPro" id="IPR001314">
    <property type="entry name" value="Peptidase_S1A"/>
</dbReference>
<evidence type="ECO:0000256" key="4">
    <source>
        <dbReference type="ARBA" id="ARBA00022670"/>
    </source>
</evidence>
<comment type="subcellular location">
    <subcellularLocation>
        <location evidence="1">Secreted</location>
    </subcellularLocation>
</comment>
<keyword evidence="14" id="KW-1185">Reference proteome</keyword>
<accession>A0A9Q0XAX7</accession>
<dbReference type="PANTHER" id="PTHR24271">
    <property type="entry name" value="KALLIKREIN-RELATED"/>
    <property type="match status" value="1"/>
</dbReference>
<dbReference type="PROSITE" id="PS50240">
    <property type="entry name" value="TRYPSIN_DOM"/>
    <property type="match status" value="1"/>
</dbReference>
<gene>
    <name evidence="13" type="ORF">JRQ81_008819</name>
</gene>
<dbReference type="PROSITE" id="PS00135">
    <property type="entry name" value="TRYPSIN_SER"/>
    <property type="match status" value="1"/>
</dbReference>
<dbReference type="SMART" id="SM00020">
    <property type="entry name" value="Tryp_SPc"/>
    <property type="match status" value="1"/>
</dbReference>
<dbReference type="GO" id="GO:0004252">
    <property type="term" value="F:serine-type endopeptidase activity"/>
    <property type="evidence" value="ECO:0007669"/>
    <property type="project" value="InterPro"/>
</dbReference>
<dbReference type="PROSITE" id="PS00134">
    <property type="entry name" value="TRYPSIN_HIS"/>
    <property type="match status" value="1"/>
</dbReference>
<comment type="caution">
    <text evidence="13">The sequence shown here is derived from an EMBL/GenBank/DDBJ whole genome shotgun (WGS) entry which is preliminary data.</text>
</comment>
<dbReference type="Gene3D" id="2.40.10.10">
    <property type="entry name" value="Trypsin-like serine proteases"/>
    <property type="match status" value="2"/>
</dbReference>
<dbReference type="PRINTS" id="PR00722">
    <property type="entry name" value="CHYMOTRYPSIN"/>
</dbReference>
<evidence type="ECO:0000313" key="13">
    <source>
        <dbReference type="EMBL" id="KAJ7308289.1"/>
    </source>
</evidence>
<evidence type="ECO:0000256" key="5">
    <source>
        <dbReference type="ARBA" id="ARBA00022729"/>
    </source>
</evidence>